<keyword evidence="1" id="KW-1133">Transmembrane helix</keyword>
<keyword evidence="1" id="KW-0472">Membrane</keyword>
<dbReference type="Proteomes" id="UP000276215">
    <property type="component" value="Unassembled WGS sequence"/>
</dbReference>
<protein>
    <submittedName>
        <fullName evidence="2">Uncharacterized protein</fullName>
    </submittedName>
</protein>
<gene>
    <name evidence="2" type="ORF">L873DRAFT_1818090</name>
</gene>
<evidence type="ECO:0000313" key="2">
    <source>
        <dbReference type="EMBL" id="RPA92183.1"/>
    </source>
</evidence>
<name>A0A3N4J1E3_9PEZI</name>
<dbReference type="AlphaFoldDB" id="A0A3N4J1E3"/>
<organism evidence="2 3">
    <name type="scientific">Choiromyces venosus 120613-1</name>
    <dbReference type="NCBI Taxonomy" id="1336337"/>
    <lineage>
        <taxon>Eukaryota</taxon>
        <taxon>Fungi</taxon>
        <taxon>Dikarya</taxon>
        <taxon>Ascomycota</taxon>
        <taxon>Pezizomycotina</taxon>
        <taxon>Pezizomycetes</taxon>
        <taxon>Pezizales</taxon>
        <taxon>Tuberaceae</taxon>
        <taxon>Choiromyces</taxon>
    </lineage>
</organism>
<dbReference type="EMBL" id="ML120479">
    <property type="protein sequence ID" value="RPA92183.1"/>
    <property type="molecule type" value="Genomic_DNA"/>
</dbReference>
<feature type="transmembrane region" description="Helical" evidence="1">
    <location>
        <begin position="26"/>
        <end position="50"/>
    </location>
</feature>
<evidence type="ECO:0000313" key="3">
    <source>
        <dbReference type="Proteomes" id="UP000276215"/>
    </source>
</evidence>
<reference evidence="2 3" key="1">
    <citation type="journal article" date="2018" name="Nat. Ecol. Evol.">
        <title>Pezizomycetes genomes reveal the molecular basis of ectomycorrhizal truffle lifestyle.</title>
        <authorList>
            <person name="Murat C."/>
            <person name="Payen T."/>
            <person name="Noel B."/>
            <person name="Kuo A."/>
            <person name="Morin E."/>
            <person name="Chen J."/>
            <person name="Kohler A."/>
            <person name="Krizsan K."/>
            <person name="Balestrini R."/>
            <person name="Da Silva C."/>
            <person name="Montanini B."/>
            <person name="Hainaut M."/>
            <person name="Levati E."/>
            <person name="Barry K.W."/>
            <person name="Belfiori B."/>
            <person name="Cichocki N."/>
            <person name="Clum A."/>
            <person name="Dockter R.B."/>
            <person name="Fauchery L."/>
            <person name="Guy J."/>
            <person name="Iotti M."/>
            <person name="Le Tacon F."/>
            <person name="Lindquist E.A."/>
            <person name="Lipzen A."/>
            <person name="Malagnac F."/>
            <person name="Mello A."/>
            <person name="Molinier V."/>
            <person name="Miyauchi S."/>
            <person name="Poulain J."/>
            <person name="Riccioni C."/>
            <person name="Rubini A."/>
            <person name="Sitrit Y."/>
            <person name="Splivallo R."/>
            <person name="Traeger S."/>
            <person name="Wang M."/>
            <person name="Zifcakova L."/>
            <person name="Wipf D."/>
            <person name="Zambonelli A."/>
            <person name="Paolocci F."/>
            <person name="Nowrousian M."/>
            <person name="Ottonello S."/>
            <person name="Baldrian P."/>
            <person name="Spatafora J.W."/>
            <person name="Henrissat B."/>
            <person name="Nagy L.G."/>
            <person name="Aury J.M."/>
            <person name="Wincker P."/>
            <person name="Grigoriev I.V."/>
            <person name="Bonfante P."/>
            <person name="Martin F.M."/>
        </authorList>
    </citation>
    <scope>NUCLEOTIDE SEQUENCE [LARGE SCALE GENOMIC DNA]</scope>
    <source>
        <strain evidence="2 3">120613-1</strain>
    </source>
</reference>
<sequence length="63" mass="7402">MATMDQMTPIVYPSILTGSLQKRYKVIVVVKTWIGFYIPRKFFMIIFTLLSKLFKPKLDDTID</sequence>
<keyword evidence="3" id="KW-1185">Reference proteome</keyword>
<evidence type="ECO:0000256" key="1">
    <source>
        <dbReference type="SAM" id="Phobius"/>
    </source>
</evidence>
<accession>A0A3N4J1E3</accession>
<proteinExistence type="predicted"/>
<keyword evidence="1" id="KW-0812">Transmembrane</keyword>